<keyword evidence="2" id="KW-1185">Reference proteome</keyword>
<protein>
    <submittedName>
        <fullName evidence="1">10191_t:CDS:1</fullName>
    </submittedName>
</protein>
<name>A0A9N9IG08_FUNMO</name>
<sequence length="76" mass="9247">IPIRNRRVRITKSKKFEAVTDFTQDEDQGILEELTDFMQDKDQRLSLRKCQLSIEEREIKLERKRIELMKLKKNLI</sequence>
<dbReference type="AlphaFoldDB" id="A0A9N9IG08"/>
<dbReference type="EMBL" id="CAJVPP010018439">
    <property type="protein sequence ID" value="CAG8735476.1"/>
    <property type="molecule type" value="Genomic_DNA"/>
</dbReference>
<reference evidence="1" key="1">
    <citation type="submission" date="2021-06" db="EMBL/GenBank/DDBJ databases">
        <authorList>
            <person name="Kallberg Y."/>
            <person name="Tangrot J."/>
            <person name="Rosling A."/>
        </authorList>
    </citation>
    <scope>NUCLEOTIDE SEQUENCE</scope>
    <source>
        <strain evidence="1">87-6 pot B 2015</strain>
    </source>
</reference>
<evidence type="ECO:0000313" key="1">
    <source>
        <dbReference type="EMBL" id="CAG8735476.1"/>
    </source>
</evidence>
<dbReference type="Proteomes" id="UP000789375">
    <property type="component" value="Unassembled WGS sequence"/>
</dbReference>
<accession>A0A9N9IG08</accession>
<organism evidence="1 2">
    <name type="scientific">Funneliformis mosseae</name>
    <name type="common">Endomycorrhizal fungus</name>
    <name type="synonym">Glomus mosseae</name>
    <dbReference type="NCBI Taxonomy" id="27381"/>
    <lineage>
        <taxon>Eukaryota</taxon>
        <taxon>Fungi</taxon>
        <taxon>Fungi incertae sedis</taxon>
        <taxon>Mucoromycota</taxon>
        <taxon>Glomeromycotina</taxon>
        <taxon>Glomeromycetes</taxon>
        <taxon>Glomerales</taxon>
        <taxon>Glomeraceae</taxon>
        <taxon>Funneliformis</taxon>
    </lineage>
</organism>
<gene>
    <name evidence="1" type="ORF">FMOSSE_LOCUS15863</name>
</gene>
<evidence type="ECO:0000313" key="2">
    <source>
        <dbReference type="Proteomes" id="UP000789375"/>
    </source>
</evidence>
<proteinExistence type="predicted"/>
<feature type="non-terminal residue" evidence="1">
    <location>
        <position position="1"/>
    </location>
</feature>
<comment type="caution">
    <text evidence="1">The sequence shown here is derived from an EMBL/GenBank/DDBJ whole genome shotgun (WGS) entry which is preliminary data.</text>
</comment>